<gene>
    <name evidence="2" type="ORF">JYU29_15370</name>
</gene>
<dbReference type="Pfam" id="PF03781">
    <property type="entry name" value="FGE-sulfatase"/>
    <property type="match status" value="1"/>
</dbReference>
<reference evidence="2 3" key="1">
    <citation type="submission" date="2021-03" db="EMBL/GenBank/DDBJ databases">
        <title>Tianweitania aestuarii sp. nov., isolated from a tidal flat.</title>
        <authorList>
            <person name="Park S."/>
            <person name="Yoon J.-H."/>
        </authorList>
    </citation>
    <scope>NUCLEOTIDE SEQUENCE [LARGE SCALE GENOMIC DNA]</scope>
    <source>
        <strain evidence="2 3">BSSL-BM11</strain>
    </source>
</reference>
<keyword evidence="3" id="KW-1185">Reference proteome</keyword>
<feature type="domain" description="Sulfatase-modifying factor enzyme-like" evidence="1">
    <location>
        <begin position="16"/>
        <end position="317"/>
    </location>
</feature>
<dbReference type="InterPro" id="IPR005532">
    <property type="entry name" value="SUMF_dom"/>
</dbReference>
<dbReference type="RefSeq" id="WP_213985728.1">
    <property type="nucleotide sequence ID" value="NZ_JAFMNX010000004.1"/>
</dbReference>
<name>A0ABS5S0J6_9HYPH</name>
<evidence type="ECO:0000313" key="3">
    <source>
        <dbReference type="Proteomes" id="UP001297272"/>
    </source>
</evidence>
<dbReference type="InterPro" id="IPR016187">
    <property type="entry name" value="CTDL_fold"/>
</dbReference>
<organism evidence="2 3">
    <name type="scientific">Tianweitania aestuarii</name>
    <dbReference type="NCBI Taxonomy" id="2814886"/>
    <lineage>
        <taxon>Bacteria</taxon>
        <taxon>Pseudomonadati</taxon>
        <taxon>Pseudomonadota</taxon>
        <taxon>Alphaproteobacteria</taxon>
        <taxon>Hyphomicrobiales</taxon>
        <taxon>Phyllobacteriaceae</taxon>
        <taxon>Tianweitania</taxon>
    </lineage>
</organism>
<comment type="caution">
    <text evidence="2">The sequence shown here is derived from an EMBL/GenBank/DDBJ whole genome shotgun (WGS) entry which is preliminary data.</text>
</comment>
<dbReference type="InterPro" id="IPR042095">
    <property type="entry name" value="SUMF_sf"/>
</dbReference>
<dbReference type="InterPro" id="IPR051043">
    <property type="entry name" value="Sulfatase_Mod_Factor_Kinase"/>
</dbReference>
<protein>
    <submittedName>
        <fullName evidence="2">Formylglycine-generating enzyme family protein</fullName>
    </submittedName>
</protein>
<dbReference type="PANTHER" id="PTHR23150:SF19">
    <property type="entry name" value="FORMYLGLYCINE-GENERATING ENZYME"/>
    <property type="match status" value="1"/>
</dbReference>
<dbReference type="Proteomes" id="UP001297272">
    <property type="component" value="Unassembled WGS sequence"/>
</dbReference>
<dbReference type="PANTHER" id="PTHR23150">
    <property type="entry name" value="SULFATASE MODIFYING FACTOR 1, 2"/>
    <property type="match status" value="1"/>
</dbReference>
<evidence type="ECO:0000313" key="2">
    <source>
        <dbReference type="EMBL" id="MBS9722072.1"/>
    </source>
</evidence>
<sequence>MTLSSTAATAAQAAQDEMIWIEGGTFYMGSDRHYPEEGPVRRVQVDGFWIDPTPVTNRDFARFVSDTGYKTVAEHDPDPALYPGADPSMLKAGSIVFDPPTSPADPRARERWWRFCYGACWHLPDGETPLTEAMMDHPVVHIAYSDAAAYAEWADKALPTEAEWEFAARGGRDGADFPWGDELMPGGQRMANTWNGAFPFRDPDGDGDFGTSRVGSYPANGFGLFDVIGNVWEWTEDFWSDRHQPSEGSCCVALNPRRSDPDSSFDRNQPAIRIPRKVLKGGSHMCAPNYCQRYRPAARHAEMVDSATTHIGFRCVRREPSSGKSAPTGAA</sequence>
<accession>A0ABS5S0J6</accession>
<dbReference type="Gene3D" id="3.90.1580.10">
    <property type="entry name" value="paralog of FGE (formylglycine-generating enzyme)"/>
    <property type="match status" value="1"/>
</dbReference>
<dbReference type="SUPFAM" id="SSF56436">
    <property type="entry name" value="C-type lectin-like"/>
    <property type="match status" value="1"/>
</dbReference>
<evidence type="ECO:0000259" key="1">
    <source>
        <dbReference type="Pfam" id="PF03781"/>
    </source>
</evidence>
<dbReference type="EMBL" id="JAFMNX010000004">
    <property type="protein sequence ID" value="MBS9722072.1"/>
    <property type="molecule type" value="Genomic_DNA"/>
</dbReference>
<proteinExistence type="predicted"/>